<keyword evidence="3 6" id="KW-0521">NADP</keyword>
<feature type="binding site" evidence="6">
    <location>
        <position position="232"/>
    </location>
    <ligand>
        <name>NADP(+)</name>
        <dbReference type="ChEBI" id="CHEBI:58349"/>
    </ligand>
</feature>
<evidence type="ECO:0000256" key="3">
    <source>
        <dbReference type="ARBA" id="ARBA00022857"/>
    </source>
</evidence>
<dbReference type="NCBIfam" id="TIGR00507">
    <property type="entry name" value="aroE"/>
    <property type="match status" value="1"/>
</dbReference>
<keyword evidence="11" id="KW-1185">Reference proteome</keyword>
<name>A0ABT5XA65_9EURY</name>
<evidence type="ECO:0000256" key="4">
    <source>
        <dbReference type="ARBA" id="ARBA00023002"/>
    </source>
</evidence>
<dbReference type="CDD" id="cd01065">
    <property type="entry name" value="NAD_bind_Shikimate_DH"/>
    <property type="match status" value="1"/>
</dbReference>
<dbReference type="InterPro" id="IPR013708">
    <property type="entry name" value="Shikimate_DH-bd_N"/>
</dbReference>
<accession>A0ABT5XA65</accession>
<proteinExistence type="inferred from homology"/>
<dbReference type="Pfam" id="PF18317">
    <property type="entry name" value="SDH_C"/>
    <property type="match status" value="1"/>
</dbReference>
<feature type="binding site" evidence="6">
    <location>
        <position position="85"/>
    </location>
    <ligand>
        <name>shikimate</name>
        <dbReference type="ChEBI" id="CHEBI:36208"/>
    </ligand>
</feature>
<reference evidence="10 11" key="1">
    <citation type="submission" date="2023-03" db="EMBL/GenBank/DDBJ databases">
        <title>WGS of Methanotrichaceae archaeon Mx.</title>
        <authorList>
            <person name="Sorokin D.Y."/>
            <person name="Merkel A.Y."/>
        </authorList>
    </citation>
    <scope>NUCLEOTIDE SEQUENCE [LARGE SCALE GENOMIC DNA]</scope>
    <source>
        <strain evidence="10 11">Mx</strain>
    </source>
</reference>
<evidence type="ECO:0000256" key="2">
    <source>
        <dbReference type="ARBA" id="ARBA00022605"/>
    </source>
</evidence>
<comment type="caution">
    <text evidence="6">Lacks conserved residue(s) required for the propagation of feature annotation.</text>
</comment>
<feature type="binding site" evidence="6">
    <location>
        <position position="76"/>
    </location>
    <ligand>
        <name>NADP(+)</name>
        <dbReference type="ChEBI" id="CHEBI:58349"/>
    </ligand>
</feature>
<dbReference type="PANTHER" id="PTHR21089:SF1">
    <property type="entry name" value="BIFUNCTIONAL 3-DEHYDROQUINATE DEHYDRATASE_SHIKIMATE DEHYDROGENASE, CHLOROPLASTIC"/>
    <property type="match status" value="1"/>
</dbReference>
<dbReference type="Proteomes" id="UP001220010">
    <property type="component" value="Unassembled WGS sequence"/>
</dbReference>
<keyword evidence="5 6" id="KW-0057">Aromatic amino acid biosynthesis</keyword>
<dbReference type="Gene3D" id="3.40.50.10860">
    <property type="entry name" value="Leucine Dehydrogenase, chain A, domain 1"/>
    <property type="match status" value="1"/>
</dbReference>
<sequence length="268" mass="28318">MQVYAVFGDPVEHSLSPAMQNAAFSALGLSARYLAFRVRRERLRDGILGAEAMHFGGLNLTIPHKEAALSIVEPDENAAAMGAVNAVAFRDGSILGYNTDGLGAVRALEGAGVRITGRRVLVIGAGGAGKAIARQLAISGAEVSIANRDRSRAVDLAAAVGGRGYGLSDIAELVPEAEVVVNATSVGMRAGDPRLFDGRLLQEGQTVFDIVYNRETELLKDAARAGSVAIDGVPMLVWQGALSIEIWTGRKAPVEVMEEAVREELRNR</sequence>
<feature type="binding site" evidence="6">
    <location>
        <begin position="124"/>
        <end position="128"/>
    </location>
    <ligand>
        <name>NADP(+)</name>
        <dbReference type="ChEBI" id="CHEBI:58349"/>
    </ligand>
</feature>
<dbReference type="EC" id="1.1.1.25" evidence="1 6"/>
<evidence type="ECO:0000259" key="7">
    <source>
        <dbReference type="Pfam" id="PF01488"/>
    </source>
</evidence>
<dbReference type="SUPFAM" id="SSF51735">
    <property type="entry name" value="NAD(P)-binding Rossmann-fold domains"/>
    <property type="match status" value="1"/>
</dbReference>
<evidence type="ECO:0000256" key="6">
    <source>
        <dbReference type="HAMAP-Rule" id="MF_00222"/>
    </source>
</evidence>
<dbReference type="InterPro" id="IPR006151">
    <property type="entry name" value="Shikm_DH/Glu-tRNA_Rdtase"/>
</dbReference>
<dbReference type="PANTHER" id="PTHR21089">
    <property type="entry name" value="SHIKIMATE DEHYDROGENASE"/>
    <property type="match status" value="1"/>
</dbReference>
<feature type="binding site" evidence="6">
    <location>
        <position position="210"/>
    </location>
    <ligand>
        <name>NADP(+)</name>
        <dbReference type="ChEBI" id="CHEBI:58349"/>
    </ligand>
</feature>
<organism evidence="10 11">
    <name type="scientific">Candidatus Methanocrinis natronophilus</name>
    <dbReference type="NCBI Taxonomy" id="3033396"/>
    <lineage>
        <taxon>Archaea</taxon>
        <taxon>Methanobacteriati</taxon>
        <taxon>Methanobacteriota</taxon>
        <taxon>Stenosarchaea group</taxon>
        <taxon>Methanomicrobia</taxon>
        <taxon>Methanotrichales</taxon>
        <taxon>Methanotrichaceae</taxon>
        <taxon>Methanocrinis</taxon>
    </lineage>
</organism>
<dbReference type="GO" id="GO:0004764">
    <property type="term" value="F:shikimate 3-dehydrogenase (NADP+) activity"/>
    <property type="evidence" value="ECO:0007669"/>
    <property type="project" value="UniProtKB-EC"/>
</dbReference>
<evidence type="ECO:0000256" key="5">
    <source>
        <dbReference type="ARBA" id="ARBA00023141"/>
    </source>
</evidence>
<dbReference type="InterPro" id="IPR046346">
    <property type="entry name" value="Aminoacid_DH-like_N_sf"/>
</dbReference>
<protein>
    <recommendedName>
        <fullName evidence="1 6">Shikimate dehydrogenase (NADP(+))</fullName>
        <shortName evidence="6">SDH</shortName>
        <ecNumber evidence="1 6">1.1.1.25</ecNumber>
    </recommendedName>
</protein>
<feature type="binding site" evidence="6">
    <location>
        <position position="239"/>
    </location>
    <ligand>
        <name>shikimate</name>
        <dbReference type="ChEBI" id="CHEBI:36208"/>
    </ligand>
</feature>
<dbReference type="Pfam" id="PF08501">
    <property type="entry name" value="Shikimate_dh_N"/>
    <property type="match status" value="1"/>
</dbReference>
<dbReference type="InterPro" id="IPR022893">
    <property type="entry name" value="Shikimate_DH_fam"/>
</dbReference>
<comment type="catalytic activity">
    <reaction evidence="6">
        <text>shikimate + NADP(+) = 3-dehydroshikimate + NADPH + H(+)</text>
        <dbReference type="Rhea" id="RHEA:17737"/>
        <dbReference type="ChEBI" id="CHEBI:15378"/>
        <dbReference type="ChEBI" id="CHEBI:16630"/>
        <dbReference type="ChEBI" id="CHEBI:36208"/>
        <dbReference type="ChEBI" id="CHEBI:57783"/>
        <dbReference type="ChEBI" id="CHEBI:58349"/>
        <dbReference type="EC" id="1.1.1.25"/>
    </reaction>
</comment>
<evidence type="ECO:0000256" key="1">
    <source>
        <dbReference type="ARBA" id="ARBA00012962"/>
    </source>
</evidence>
<keyword evidence="2 6" id="KW-0028">Amino-acid biosynthesis</keyword>
<keyword evidence="4 6" id="KW-0560">Oxidoreductase</keyword>
<feature type="domain" description="Shikimate dehydrogenase substrate binding N-terminal" evidence="8">
    <location>
        <begin position="6"/>
        <end position="87"/>
    </location>
</feature>
<comment type="pathway">
    <text evidence="6">Metabolic intermediate biosynthesis; chorismate biosynthesis; chorismate from D-erythrose 4-phosphate and phosphoenolpyruvate: step 4/7.</text>
</comment>
<dbReference type="EMBL" id="JARFPK010000047">
    <property type="protein sequence ID" value="MDF0591563.1"/>
    <property type="molecule type" value="Genomic_DNA"/>
</dbReference>
<evidence type="ECO:0000313" key="10">
    <source>
        <dbReference type="EMBL" id="MDF0591563.1"/>
    </source>
</evidence>
<feature type="active site" description="Proton acceptor" evidence="6">
    <location>
        <position position="65"/>
    </location>
</feature>
<comment type="caution">
    <text evidence="10">The sequence shown here is derived from an EMBL/GenBank/DDBJ whole genome shotgun (WGS) entry which is preliminary data.</text>
</comment>
<dbReference type="Pfam" id="PF01488">
    <property type="entry name" value="Shikimate_DH"/>
    <property type="match status" value="1"/>
</dbReference>
<dbReference type="HAMAP" id="MF_00222">
    <property type="entry name" value="Shikimate_DH_AroE"/>
    <property type="match status" value="1"/>
</dbReference>
<feature type="binding site" evidence="6">
    <location>
        <begin position="14"/>
        <end position="16"/>
    </location>
    <ligand>
        <name>shikimate</name>
        <dbReference type="ChEBI" id="CHEBI:36208"/>
    </ligand>
</feature>
<feature type="binding site" evidence="6">
    <location>
        <position position="100"/>
    </location>
    <ligand>
        <name>shikimate</name>
        <dbReference type="ChEBI" id="CHEBI:36208"/>
    </ligand>
</feature>
<gene>
    <name evidence="6 10" type="primary">aroE</name>
    <name evidence="10" type="ORF">P0O15_10365</name>
</gene>
<comment type="subunit">
    <text evidence="6">Homodimer.</text>
</comment>
<feature type="binding site" evidence="6">
    <location>
        <position position="61"/>
    </location>
    <ligand>
        <name>shikimate</name>
        <dbReference type="ChEBI" id="CHEBI:36208"/>
    </ligand>
</feature>
<evidence type="ECO:0000259" key="8">
    <source>
        <dbReference type="Pfam" id="PF08501"/>
    </source>
</evidence>
<dbReference type="SUPFAM" id="SSF53223">
    <property type="entry name" value="Aminoacid dehydrogenase-like, N-terminal domain"/>
    <property type="match status" value="1"/>
</dbReference>
<comment type="function">
    <text evidence="6">Involved in the biosynthesis of the chorismate, which leads to the biosynthesis of aromatic amino acids. Catalyzes the reversible NADPH linked reduction of 3-dehydroshikimate (DHSA) to yield shikimate (SA).</text>
</comment>
<feature type="domain" description="SDH C-terminal" evidence="9">
    <location>
        <begin position="232"/>
        <end position="262"/>
    </location>
</feature>
<evidence type="ECO:0000313" key="11">
    <source>
        <dbReference type="Proteomes" id="UP001220010"/>
    </source>
</evidence>
<dbReference type="Gene3D" id="3.40.50.720">
    <property type="entry name" value="NAD(P)-binding Rossmann-like Domain"/>
    <property type="match status" value="1"/>
</dbReference>
<comment type="similarity">
    <text evidence="6">Belongs to the shikimate dehydrogenase family.</text>
</comment>
<dbReference type="InterPro" id="IPR041121">
    <property type="entry name" value="SDH_C"/>
</dbReference>
<feature type="binding site" evidence="6">
    <location>
        <position position="212"/>
    </location>
    <ligand>
        <name>shikimate</name>
        <dbReference type="ChEBI" id="CHEBI:36208"/>
    </ligand>
</feature>
<feature type="domain" description="Quinate/shikimate 5-dehydrogenase/glutamyl-tRNA reductase" evidence="7">
    <location>
        <begin position="114"/>
        <end position="185"/>
    </location>
</feature>
<dbReference type="InterPro" id="IPR011342">
    <property type="entry name" value="Shikimate_DH"/>
</dbReference>
<evidence type="ECO:0000259" key="9">
    <source>
        <dbReference type="Pfam" id="PF18317"/>
    </source>
</evidence>
<dbReference type="InterPro" id="IPR036291">
    <property type="entry name" value="NAD(P)-bd_dom_sf"/>
</dbReference>